<proteinExistence type="predicted"/>
<dbReference type="Proteomes" id="UP001339962">
    <property type="component" value="Unassembled WGS sequence"/>
</dbReference>
<dbReference type="AlphaFoldDB" id="A0ABD5IXE5"/>
<reference evidence="1 2" key="1">
    <citation type="submission" date="2023-03" db="EMBL/GenBank/DDBJ databases">
        <title>Bacillus Genome Sequencing.</title>
        <authorList>
            <person name="Dunlap C."/>
        </authorList>
    </citation>
    <scope>NUCLEOTIDE SEQUENCE [LARGE SCALE GENOMIC DNA]</scope>
    <source>
        <strain evidence="1 2">NRS-38</strain>
    </source>
</reference>
<dbReference type="Pfam" id="PF18742">
    <property type="entry name" value="DpnII-MboI"/>
    <property type="match status" value="1"/>
</dbReference>
<evidence type="ECO:0000313" key="1">
    <source>
        <dbReference type="EMBL" id="MED5053028.1"/>
    </source>
</evidence>
<sequence length="139" mass="16444">MPTISKIPTVIFTHNKEDLDKTKIENEHDVYSLIRPIFPDARLEVVDDAGYASVRYDIVLDEYGMVIEVKCTRENMTERKLREELGSDSFHYEADHLFLFIFDKVKLIKNPDAFEEAFRREKHGFDKELETIIIREITF</sequence>
<dbReference type="EMBL" id="JARTLI010000038">
    <property type="protein sequence ID" value="MED5053028.1"/>
    <property type="molecule type" value="Genomic_DNA"/>
</dbReference>
<organism evidence="1 2">
    <name type="scientific">Anoxybacteroides rupiense</name>
    <dbReference type="NCBI Taxonomy" id="311460"/>
    <lineage>
        <taxon>Bacteria</taxon>
        <taxon>Bacillati</taxon>
        <taxon>Bacillota</taxon>
        <taxon>Bacilli</taxon>
        <taxon>Bacillales</taxon>
        <taxon>Anoxybacillaceae</taxon>
        <taxon>Anoxybacteroides</taxon>
    </lineage>
</organism>
<accession>A0ABD5IXE5</accession>
<gene>
    <name evidence="1" type="ORF">P9850_14590</name>
</gene>
<comment type="caution">
    <text evidence="1">The sequence shown here is derived from an EMBL/GenBank/DDBJ whole genome shotgun (WGS) entry which is preliminary data.</text>
</comment>
<dbReference type="RefSeq" id="WP_328219283.1">
    <property type="nucleotide sequence ID" value="NZ_JARTLI010000038.1"/>
</dbReference>
<evidence type="ECO:0000313" key="2">
    <source>
        <dbReference type="Proteomes" id="UP001339962"/>
    </source>
</evidence>
<name>A0ABD5IXE5_9BACL</name>
<protein>
    <recommendedName>
        <fullName evidence="3">Protein NO VEIN C-terminal domain-containing protein</fullName>
    </recommendedName>
</protein>
<evidence type="ECO:0008006" key="3">
    <source>
        <dbReference type="Google" id="ProtNLM"/>
    </source>
</evidence>